<evidence type="ECO:0000256" key="1">
    <source>
        <dbReference type="SAM" id="MobiDB-lite"/>
    </source>
</evidence>
<organism evidence="2 3">
    <name type="scientific">Nonomuraea antimicrobica</name>
    <dbReference type="NCBI Taxonomy" id="561173"/>
    <lineage>
        <taxon>Bacteria</taxon>
        <taxon>Bacillati</taxon>
        <taxon>Actinomycetota</taxon>
        <taxon>Actinomycetes</taxon>
        <taxon>Streptosporangiales</taxon>
        <taxon>Streptosporangiaceae</taxon>
        <taxon>Nonomuraea</taxon>
    </lineage>
</organism>
<evidence type="ECO:0000313" key="2">
    <source>
        <dbReference type="EMBL" id="GAA3697327.1"/>
    </source>
</evidence>
<proteinExistence type="predicted"/>
<dbReference type="Proteomes" id="UP001500902">
    <property type="component" value="Unassembled WGS sequence"/>
</dbReference>
<name>A0ABP7CYE7_9ACTN</name>
<dbReference type="EMBL" id="BAAAZP010000149">
    <property type="protein sequence ID" value="GAA3697327.1"/>
    <property type="molecule type" value="Genomic_DNA"/>
</dbReference>
<accession>A0ABP7CYE7</accession>
<reference evidence="3" key="1">
    <citation type="journal article" date="2019" name="Int. J. Syst. Evol. Microbiol.">
        <title>The Global Catalogue of Microorganisms (GCM) 10K type strain sequencing project: providing services to taxonomists for standard genome sequencing and annotation.</title>
        <authorList>
            <consortium name="The Broad Institute Genomics Platform"/>
            <consortium name="The Broad Institute Genome Sequencing Center for Infectious Disease"/>
            <person name="Wu L."/>
            <person name="Ma J."/>
        </authorList>
    </citation>
    <scope>NUCLEOTIDE SEQUENCE [LARGE SCALE GENOMIC DNA]</scope>
    <source>
        <strain evidence="3">JCM 16904</strain>
    </source>
</reference>
<keyword evidence="3" id="KW-1185">Reference proteome</keyword>
<comment type="caution">
    <text evidence="2">The sequence shown here is derived from an EMBL/GenBank/DDBJ whole genome shotgun (WGS) entry which is preliminary data.</text>
</comment>
<feature type="compositionally biased region" description="Polar residues" evidence="1">
    <location>
        <begin position="14"/>
        <end position="26"/>
    </location>
</feature>
<evidence type="ECO:0000313" key="3">
    <source>
        <dbReference type="Proteomes" id="UP001500902"/>
    </source>
</evidence>
<feature type="region of interest" description="Disordered" evidence="1">
    <location>
        <begin position="1"/>
        <end position="26"/>
    </location>
</feature>
<sequence length="72" mass="7887">MQPHAAYDDPPVQHQLTEQRPGQAQRNPLYVQTGFARAGGVPGDQEEIIGKHLESVRSLSPIKDNRLSAGRA</sequence>
<protein>
    <submittedName>
        <fullName evidence="2">Uncharacterized protein</fullName>
    </submittedName>
</protein>
<gene>
    <name evidence="2" type="ORF">GCM10022224_074030</name>
</gene>